<comment type="caution">
    <text evidence="1">The sequence shown here is derived from an EMBL/GenBank/DDBJ whole genome shotgun (WGS) entry which is preliminary data.</text>
</comment>
<name>A0ACC2KI55_PERAE</name>
<dbReference type="EMBL" id="CM056817">
    <property type="protein sequence ID" value="KAJ8620840.1"/>
    <property type="molecule type" value="Genomic_DNA"/>
</dbReference>
<proteinExistence type="predicted"/>
<reference evidence="1 2" key="1">
    <citation type="journal article" date="2022" name="Hortic Res">
        <title>A haplotype resolved chromosomal level avocado genome allows analysis of novel avocado genes.</title>
        <authorList>
            <person name="Nath O."/>
            <person name="Fletcher S.J."/>
            <person name="Hayward A."/>
            <person name="Shaw L.M."/>
            <person name="Masouleh A.K."/>
            <person name="Furtado A."/>
            <person name="Henry R.J."/>
            <person name="Mitter N."/>
        </authorList>
    </citation>
    <scope>NUCLEOTIDE SEQUENCE [LARGE SCALE GENOMIC DNA]</scope>
    <source>
        <strain evidence="2">cv. Hass</strain>
    </source>
</reference>
<gene>
    <name evidence="1" type="ORF">MRB53_029369</name>
</gene>
<protein>
    <submittedName>
        <fullName evidence="1">Uncharacterized protein</fullName>
    </submittedName>
</protein>
<sequence>MKSLFFHSSKSSPSRTLSSTPSSPSHSSHARPSTPLSESMLESKMSHADSLITKWDPESSSYAKITSLFFENRREARDFLKSVSDLQRAMHFYVSDSSSHHRLVHAQRLMQIAMKRLQKEFYQILATNRDHLDPDSISARSSTTTTTTSDDDGEDADTVDGDAGEAIKEVEREASLANSDLRSIADCMISSGYGKECVKIYTIIRRSVVDEGVYRLGVEKLSPNGLNKLDWETVEDKIKIWINAIKVSVKTLFSGERILCDQVFSASDAIKESCFSEICKDAAFGLLGFPESVSKSKKSPEKMFRFLDMYDVISELWPEIESIFSFESTSVVRSQAVTSLVKLGDAIRTTVADFESAMQKDSSRMPVPGGGVHPLTRYVMNYVCFLGDYSGILADIFADYPLQTQTQPPAAMLEHSPSAEDPISSIAARFEWLILVLLCKLDGKAELYKDVALSYLFLANNLQYVVSKARGCDVRFLLGEEWLSKNESKIRQYTANYERMAWAKVLLSLPPNPTAKLPLEEAKAAFRSFDSAFDTAYRTQKTWIVPEGNLRDEIKVSIARKIVPPYRAFYEKYRVLLRNEPHLQVVVRFAPEDLENYLSDLFYGTGVSGSTAGTKSSVHSRVSAR</sequence>
<dbReference type="Proteomes" id="UP001234297">
    <property type="component" value="Chromosome 9"/>
</dbReference>
<keyword evidence="2" id="KW-1185">Reference proteome</keyword>
<evidence type="ECO:0000313" key="2">
    <source>
        <dbReference type="Proteomes" id="UP001234297"/>
    </source>
</evidence>
<organism evidence="1 2">
    <name type="scientific">Persea americana</name>
    <name type="common">Avocado</name>
    <dbReference type="NCBI Taxonomy" id="3435"/>
    <lineage>
        <taxon>Eukaryota</taxon>
        <taxon>Viridiplantae</taxon>
        <taxon>Streptophyta</taxon>
        <taxon>Embryophyta</taxon>
        <taxon>Tracheophyta</taxon>
        <taxon>Spermatophyta</taxon>
        <taxon>Magnoliopsida</taxon>
        <taxon>Magnoliidae</taxon>
        <taxon>Laurales</taxon>
        <taxon>Lauraceae</taxon>
        <taxon>Persea</taxon>
    </lineage>
</organism>
<evidence type="ECO:0000313" key="1">
    <source>
        <dbReference type="EMBL" id="KAJ8620840.1"/>
    </source>
</evidence>
<accession>A0ACC2KI55</accession>